<evidence type="ECO:0000313" key="1">
    <source>
        <dbReference type="EMBL" id="PIZ42063.1"/>
    </source>
</evidence>
<reference evidence="2" key="1">
    <citation type="submission" date="2017-09" db="EMBL/GenBank/DDBJ databases">
        <title>Depth-based differentiation of microbial function through sediment-hosted aquifers and enrichment of novel symbionts in the deep terrestrial subsurface.</title>
        <authorList>
            <person name="Probst A.J."/>
            <person name="Ladd B."/>
            <person name="Jarett J.K."/>
            <person name="Geller-Mcgrath D.E."/>
            <person name="Sieber C.M.K."/>
            <person name="Emerson J.B."/>
            <person name="Anantharaman K."/>
            <person name="Thomas B.C."/>
            <person name="Malmstrom R."/>
            <person name="Stieglmeier M."/>
            <person name="Klingl A."/>
            <person name="Woyke T."/>
            <person name="Ryan C.M."/>
            <person name="Banfield J.F."/>
        </authorList>
    </citation>
    <scope>NUCLEOTIDE SEQUENCE [LARGE SCALE GENOMIC DNA]</scope>
</reference>
<dbReference type="PANTHER" id="PTHR39662">
    <property type="entry name" value="DUF354 DOMAIN-CONTAINING PROTEIN-RELATED"/>
    <property type="match status" value="1"/>
</dbReference>
<dbReference type="Proteomes" id="UP000230956">
    <property type="component" value="Unassembled WGS sequence"/>
</dbReference>
<sequence>MSTNSFDNKKLRIWIDMTNTPHVLIFRPVIKALEEQGHEVFVTAREFAQTSQLLNRFGIKHTLIGRHQGKEIYRKIYGLVNRTGRLMAYAAGKKFNLAVSHGSNDCAVASFFLRIPHVTMFDYEFAKVMHNINLRVSTKVLIPDLIPSEPLYEYGGTDEKIDKYPGLKEEYYLADFKPDEAVIKEIGLDINKIIIVLRTPPDVALYHRFHNPIFMDVLRKLGRRGDVEVVLLPRTPEQRKEVLGMGFTNVFIPEKAVDAQSLIYYSDLVISAGGTMNREAVALNTPVYTLFSGKMGAIDTHLIAEGRMKKLTDPEQIDIKKKDVYSQGQTRDINLLLDKMKEIAR</sequence>
<comment type="caution">
    <text evidence="1">The sequence shown here is derived from an EMBL/GenBank/DDBJ whole genome shotgun (WGS) entry which is preliminary data.</text>
</comment>
<dbReference type="RefSeq" id="WP_286678550.1">
    <property type="nucleotide sequence ID" value="NZ_MNXI01000091.1"/>
</dbReference>
<gene>
    <name evidence="1" type="ORF">COY37_01035</name>
</gene>
<protein>
    <recommendedName>
        <fullName evidence="3">DUF354 domain-containing protein</fullName>
    </recommendedName>
</protein>
<accession>A0A2M7TAP3</accession>
<evidence type="ECO:0000313" key="2">
    <source>
        <dbReference type="Proteomes" id="UP000230956"/>
    </source>
</evidence>
<name>A0A2M7TAP3_9ACTN</name>
<dbReference type="PANTHER" id="PTHR39662:SF1">
    <property type="entry name" value="DUF354 DOMAIN-CONTAINING PROTEIN"/>
    <property type="match status" value="1"/>
</dbReference>
<dbReference type="InterPro" id="IPR007152">
    <property type="entry name" value="DUF354"/>
</dbReference>
<proteinExistence type="predicted"/>
<dbReference type="PIRSF" id="PIRSF005357">
    <property type="entry name" value="UCP005357"/>
    <property type="match status" value="1"/>
</dbReference>
<dbReference type="EMBL" id="PFNG01000030">
    <property type="protein sequence ID" value="PIZ42063.1"/>
    <property type="molecule type" value="Genomic_DNA"/>
</dbReference>
<dbReference type="Pfam" id="PF04007">
    <property type="entry name" value="DUF354"/>
    <property type="match status" value="1"/>
</dbReference>
<dbReference type="AlphaFoldDB" id="A0A2M7TAP3"/>
<dbReference type="SUPFAM" id="SSF53756">
    <property type="entry name" value="UDP-Glycosyltransferase/glycogen phosphorylase"/>
    <property type="match status" value="1"/>
</dbReference>
<evidence type="ECO:0008006" key="3">
    <source>
        <dbReference type="Google" id="ProtNLM"/>
    </source>
</evidence>
<organism evidence="1 2">
    <name type="scientific">Candidatus Aquicultor secundus</name>
    <dbReference type="NCBI Taxonomy" id="1973895"/>
    <lineage>
        <taxon>Bacteria</taxon>
        <taxon>Bacillati</taxon>
        <taxon>Actinomycetota</taxon>
        <taxon>Candidatus Aquicultoria</taxon>
        <taxon>Candidatus Aquicultorales</taxon>
        <taxon>Candidatus Aquicultoraceae</taxon>
        <taxon>Candidatus Aquicultor</taxon>
    </lineage>
</organism>